<reference evidence="2" key="3">
    <citation type="journal article" date="2011" name="Annu. Rev. Phytopathol.">
        <title>A successful bacterial coup d'etat: how Rhodococcus fascians redirects plant development.</title>
        <authorList>
            <person name="Stes E."/>
            <person name="Vandeputte O.M."/>
            <person name="El Jaziri M."/>
            <person name="Holsters M."/>
            <person name="Vereecke D."/>
        </authorList>
    </citation>
    <scope>NUCLEOTIDE SEQUENCE</scope>
    <source>
        <strain evidence="2">D188</strain>
        <plasmid evidence="2">pFiD188</plasmid>
    </source>
</reference>
<reference evidence="2" key="2">
    <citation type="journal article" date="2010" name="Mol. Plant Microbe Interact.">
        <title>Rhodococcus fascians impacts plant development through the dynamic fas-mediated production of a cytokinin mix.</title>
        <authorList>
            <person name="Pertry I."/>
            <person name="Vaclavikova K."/>
            <person name="Gemrotova M."/>
            <person name="Spichal L."/>
            <person name="Galuszka P."/>
            <person name="Depuydt S."/>
            <person name="Temmerman W."/>
            <person name="Stes E."/>
            <person name="De Keyser A."/>
            <person name="Riefler M."/>
            <person name="Biondi S."/>
            <person name="Novak O."/>
            <person name="Schmulling T."/>
            <person name="Strnad M."/>
            <person name="Tarkowski P."/>
            <person name="Holsters M."/>
            <person name="Vereecke D."/>
        </authorList>
    </citation>
    <scope>NUCLEOTIDE SEQUENCE</scope>
    <source>
        <strain evidence="2">D188</strain>
        <plasmid evidence="2">pFiD188</plasmid>
    </source>
</reference>
<dbReference type="EMBL" id="JN093097">
    <property type="protein sequence ID" value="AET25273.1"/>
    <property type="molecule type" value="Genomic_DNA"/>
</dbReference>
<proteinExistence type="predicted"/>
<feature type="region of interest" description="Disordered" evidence="1">
    <location>
        <begin position="65"/>
        <end position="86"/>
    </location>
</feature>
<reference evidence="2" key="4">
    <citation type="submission" date="2011-06" db="EMBL/GenBank/DDBJ databases">
        <authorList>
            <person name="Vereecke D.M."/>
        </authorList>
    </citation>
    <scope>NUCLEOTIDE SEQUENCE</scope>
    <source>
        <strain evidence="2">D188</strain>
        <plasmid evidence="2">pFiD188</plasmid>
    </source>
</reference>
<reference evidence="2" key="5">
    <citation type="journal article" date="2012" name="Mol. Plant Microbe Interact.">
        <title>pFiD188, the linear virulence plasmid of Rhodococcus fascians D188.</title>
        <authorList>
            <person name="Francis I."/>
            <person name="De Keyser A."/>
            <person name="De Backer P."/>
            <person name="Simon-Mateo C."/>
            <person name="Kalkus J."/>
            <person name="Pertry I."/>
            <person name="Ardiles-Diaz W."/>
            <person name="De Rycke R."/>
            <person name="Vandeputte O.M."/>
            <person name="El Jaziri M."/>
            <person name="Holsters M."/>
            <person name="Vereecke D."/>
        </authorList>
    </citation>
    <scope>NUCLEOTIDE SEQUENCE</scope>
    <source>
        <strain evidence="2">D188</strain>
        <plasmid evidence="2">pFiD188</plasmid>
    </source>
</reference>
<geneLocation type="plasmid" evidence="2">
    <name>pFiD188</name>
</geneLocation>
<evidence type="ECO:0000256" key="1">
    <source>
        <dbReference type="SAM" id="MobiDB-lite"/>
    </source>
</evidence>
<dbReference type="AlphaFoldDB" id="G8JZ02"/>
<protein>
    <submittedName>
        <fullName evidence="2">Uncharacterized protein</fullName>
    </submittedName>
</protein>
<gene>
    <name evidence="2" type="ORF">pFi_137</name>
</gene>
<name>G8JZ02_RHOFA</name>
<sequence>MKLAPSPAQLRSASAVAVTSLVRLTYRVPKRFPGGYASQWPTRMERSLEPNATISPHLEAPATPVLQLSCPDRLTPAPSYRHRSEL</sequence>
<organism evidence="2">
    <name type="scientific">Rhodococcoides fascians D188</name>
    <dbReference type="NCBI Taxonomy" id="1051973"/>
    <lineage>
        <taxon>Bacteria</taxon>
        <taxon>Bacillati</taxon>
        <taxon>Actinomycetota</taxon>
        <taxon>Actinomycetes</taxon>
        <taxon>Mycobacteriales</taxon>
        <taxon>Nocardiaceae</taxon>
        <taxon>Rhodococcoides</taxon>
    </lineage>
</organism>
<keyword evidence="2" id="KW-0614">Plasmid</keyword>
<reference evidence="2" key="1">
    <citation type="journal article" date="2009" name="Proc. Natl. Acad. Sci. U.S.A.">
        <title>Identification of Rhodococcus fascians cytokinins and their modus operandi to reshape the plant.</title>
        <authorList>
            <person name="Pertry I."/>
            <person name="Vaclavikova K."/>
            <person name="Depuydt S."/>
            <person name="Galuszka P."/>
            <person name="Spichal L."/>
            <person name="Temmerman W."/>
            <person name="Stes E."/>
            <person name="Schmulling T."/>
            <person name="Kakimoto T."/>
            <person name="Van Montagu M.C."/>
            <person name="Strnad M."/>
            <person name="Holsters M."/>
            <person name="Tarkowski P."/>
            <person name="Vereecke D."/>
        </authorList>
    </citation>
    <scope>NUCLEOTIDE SEQUENCE</scope>
    <source>
        <strain evidence="2">D188</strain>
        <plasmid evidence="2">pFiD188</plasmid>
    </source>
</reference>
<evidence type="ECO:0000313" key="2">
    <source>
        <dbReference type="EMBL" id="AET25273.1"/>
    </source>
</evidence>
<accession>G8JZ02</accession>